<gene>
    <name evidence="8" type="ORF">CROQUDRAFT_667776</name>
</gene>
<sequence length="364" mass="39769">MACSHSTGADHHSHSHGSGEEQAALLGALTGQGDKGSVVTLIGLGANIGLTATKGIAGYYLSSASLIADAGHSLSDLVGDFITLFCWTWSKRPKDRDYPFGYGKYESMGSLIVAFFVISGGLGIGFHSYSLLLTALRAQAGQSGPLSFLLSWLPASLWLPLAHDHSHDTEHESHGSSVDLRAAYFALLSIGVKEWLYRMTYRVGKAEDSNVLLANALHHRSDAFSSFVALLAIIGSWFGFTILDPLGGFFVCTMILSSGWDIGRRAFSELVDRSPGSELENDIRNLLTTQLERKDNLMDWSALKELKQIRSLRSGSKTIVFLEVRMADPKLSLRELVVIEVMLTKTIKKEKKNVEEVLVTFRAS</sequence>
<dbReference type="GO" id="GO:0030003">
    <property type="term" value="P:intracellular monoatomic cation homeostasis"/>
    <property type="evidence" value="ECO:0007669"/>
    <property type="project" value="UniProtKB-ARBA"/>
</dbReference>
<dbReference type="PANTHER" id="PTHR43840">
    <property type="entry name" value="MITOCHONDRIAL METAL TRANSPORTER 1-RELATED"/>
    <property type="match status" value="1"/>
</dbReference>
<evidence type="ECO:0000256" key="2">
    <source>
        <dbReference type="ARBA" id="ARBA00022448"/>
    </source>
</evidence>
<dbReference type="Gene3D" id="1.20.1510.10">
    <property type="entry name" value="Cation efflux protein transmembrane domain"/>
    <property type="match status" value="1"/>
</dbReference>
<comment type="subcellular location">
    <subcellularLocation>
        <location evidence="1">Membrane</location>
        <topology evidence="1">Multi-pass membrane protein</topology>
    </subcellularLocation>
</comment>
<dbReference type="PANTHER" id="PTHR43840:SF15">
    <property type="entry name" value="MITOCHONDRIAL METAL TRANSPORTER 1-RELATED"/>
    <property type="match status" value="1"/>
</dbReference>
<keyword evidence="9" id="KW-1185">Reference proteome</keyword>
<feature type="transmembrane region" description="Helical" evidence="6">
    <location>
        <begin position="110"/>
        <end position="132"/>
    </location>
</feature>
<dbReference type="InterPro" id="IPR058533">
    <property type="entry name" value="Cation_efflux_TM"/>
</dbReference>
<evidence type="ECO:0000313" key="8">
    <source>
        <dbReference type="EMBL" id="KAG0151781.1"/>
    </source>
</evidence>
<keyword evidence="5 6" id="KW-0472">Membrane</keyword>
<dbReference type="NCBIfam" id="TIGR01297">
    <property type="entry name" value="CDF"/>
    <property type="match status" value="1"/>
</dbReference>
<feature type="transmembrane region" description="Helical" evidence="6">
    <location>
        <begin position="38"/>
        <end position="61"/>
    </location>
</feature>
<dbReference type="GO" id="GO:0008324">
    <property type="term" value="F:monoatomic cation transmembrane transporter activity"/>
    <property type="evidence" value="ECO:0007669"/>
    <property type="project" value="InterPro"/>
</dbReference>
<dbReference type="Pfam" id="PF01545">
    <property type="entry name" value="Cation_efflux"/>
    <property type="match status" value="1"/>
</dbReference>
<protein>
    <recommendedName>
        <fullName evidence="7">Cation efflux protein transmembrane domain-containing protein</fullName>
    </recommendedName>
</protein>
<feature type="transmembrane region" description="Helical" evidence="6">
    <location>
        <begin position="222"/>
        <end position="240"/>
    </location>
</feature>
<evidence type="ECO:0000313" key="9">
    <source>
        <dbReference type="Proteomes" id="UP000886653"/>
    </source>
</evidence>
<evidence type="ECO:0000256" key="1">
    <source>
        <dbReference type="ARBA" id="ARBA00004141"/>
    </source>
</evidence>
<keyword evidence="4 6" id="KW-1133">Transmembrane helix</keyword>
<evidence type="ECO:0000256" key="4">
    <source>
        <dbReference type="ARBA" id="ARBA00022989"/>
    </source>
</evidence>
<evidence type="ECO:0000256" key="5">
    <source>
        <dbReference type="ARBA" id="ARBA00023136"/>
    </source>
</evidence>
<proteinExistence type="predicted"/>
<dbReference type="InterPro" id="IPR002524">
    <property type="entry name" value="Cation_efflux"/>
</dbReference>
<feature type="domain" description="Cation efflux protein transmembrane" evidence="7">
    <location>
        <begin position="41"/>
        <end position="271"/>
    </location>
</feature>
<name>A0A9P6NR07_9BASI</name>
<organism evidence="8 9">
    <name type="scientific">Cronartium quercuum f. sp. fusiforme G11</name>
    <dbReference type="NCBI Taxonomy" id="708437"/>
    <lineage>
        <taxon>Eukaryota</taxon>
        <taxon>Fungi</taxon>
        <taxon>Dikarya</taxon>
        <taxon>Basidiomycota</taxon>
        <taxon>Pucciniomycotina</taxon>
        <taxon>Pucciniomycetes</taxon>
        <taxon>Pucciniales</taxon>
        <taxon>Coleosporiaceae</taxon>
        <taxon>Cronartium</taxon>
    </lineage>
</organism>
<dbReference type="InterPro" id="IPR050291">
    <property type="entry name" value="CDF_Transporter"/>
</dbReference>
<dbReference type="SUPFAM" id="SSF161111">
    <property type="entry name" value="Cation efflux protein transmembrane domain-like"/>
    <property type="match status" value="1"/>
</dbReference>
<dbReference type="GO" id="GO:0016020">
    <property type="term" value="C:membrane"/>
    <property type="evidence" value="ECO:0007669"/>
    <property type="project" value="UniProtKB-SubCell"/>
</dbReference>
<dbReference type="Proteomes" id="UP000886653">
    <property type="component" value="Unassembled WGS sequence"/>
</dbReference>
<dbReference type="OrthoDB" id="435980at2759"/>
<accession>A0A9P6NR07</accession>
<comment type="caution">
    <text evidence="8">The sequence shown here is derived from an EMBL/GenBank/DDBJ whole genome shotgun (WGS) entry which is preliminary data.</text>
</comment>
<dbReference type="EMBL" id="MU167211">
    <property type="protein sequence ID" value="KAG0151781.1"/>
    <property type="molecule type" value="Genomic_DNA"/>
</dbReference>
<evidence type="ECO:0000256" key="3">
    <source>
        <dbReference type="ARBA" id="ARBA00022692"/>
    </source>
</evidence>
<keyword evidence="3 6" id="KW-0812">Transmembrane</keyword>
<reference evidence="8" key="1">
    <citation type="submission" date="2013-11" db="EMBL/GenBank/DDBJ databases">
        <title>Genome sequence of the fusiform rust pathogen reveals effectors for host alternation and coevolution with pine.</title>
        <authorList>
            <consortium name="DOE Joint Genome Institute"/>
            <person name="Smith K."/>
            <person name="Pendleton A."/>
            <person name="Kubisiak T."/>
            <person name="Anderson C."/>
            <person name="Salamov A."/>
            <person name="Aerts A."/>
            <person name="Riley R."/>
            <person name="Clum A."/>
            <person name="Lindquist E."/>
            <person name="Ence D."/>
            <person name="Campbell M."/>
            <person name="Kronenberg Z."/>
            <person name="Feau N."/>
            <person name="Dhillon B."/>
            <person name="Hamelin R."/>
            <person name="Burleigh J."/>
            <person name="Smith J."/>
            <person name="Yandell M."/>
            <person name="Nelson C."/>
            <person name="Grigoriev I."/>
            <person name="Davis J."/>
        </authorList>
    </citation>
    <scope>NUCLEOTIDE SEQUENCE</scope>
    <source>
        <strain evidence="8">G11</strain>
    </source>
</reference>
<dbReference type="InterPro" id="IPR027469">
    <property type="entry name" value="Cation_efflux_TMD_sf"/>
</dbReference>
<keyword evidence="2" id="KW-0813">Transport</keyword>
<evidence type="ECO:0000256" key="6">
    <source>
        <dbReference type="SAM" id="Phobius"/>
    </source>
</evidence>
<evidence type="ECO:0000259" key="7">
    <source>
        <dbReference type="Pfam" id="PF01545"/>
    </source>
</evidence>
<dbReference type="GO" id="GO:0098771">
    <property type="term" value="P:inorganic ion homeostasis"/>
    <property type="evidence" value="ECO:0007669"/>
    <property type="project" value="UniProtKB-ARBA"/>
</dbReference>
<dbReference type="AlphaFoldDB" id="A0A9P6NR07"/>